<protein>
    <submittedName>
        <fullName evidence="1">Uncharacterized protein</fullName>
    </submittedName>
</protein>
<dbReference type="AlphaFoldDB" id="C7RLF0"/>
<reference evidence="1" key="1">
    <citation type="submission" date="2009-08" db="EMBL/GenBank/DDBJ databases">
        <authorList>
            <consortium name="US DOE Joint Genome Institute"/>
            <person name="Lucas S."/>
            <person name="Copeland A."/>
            <person name="Lapidus A."/>
            <person name="Glavina del Rio T."/>
            <person name="Dalin E."/>
            <person name="Tice H."/>
            <person name="Bruce D."/>
            <person name="Barry K."/>
            <person name="Pitluck S."/>
            <person name="Lowry S."/>
            <person name="Larimer F."/>
            <person name="Land M."/>
            <person name="Hauser L."/>
            <person name="Kyrpides N."/>
            <person name="Ivanova N."/>
            <person name="McMahon K.D."/>
            <person name="Hugenholtz P."/>
        </authorList>
    </citation>
    <scope>NUCLEOTIDE SEQUENCE</scope>
    <source>
        <strain evidence="1">UW-1</strain>
    </source>
</reference>
<accession>C7RLF0</accession>
<dbReference type="EMBL" id="CP001715">
    <property type="protein sequence ID" value="ACV37099.1"/>
    <property type="molecule type" value="Genomic_DNA"/>
</dbReference>
<evidence type="ECO:0000313" key="1">
    <source>
        <dbReference type="EMBL" id="ACV37099.1"/>
    </source>
</evidence>
<dbReference type="HOGENOM" id="CLU_2968677_0_0_4"/>
<sequence>MLSVGFRARIRREPTHAAHAALAEPRRRPAAPVRRAIWPTSCERMPDFRFPLVARQGR</sequence>
<name>C7RLF0_ACCRE</name>
<proteinExistence type="predicted"/>
<organism evidence="1">
    <name type="scientific">Accumulibacter regalis</name>
    <dbReference type="NCBI Taxonomy" id="522306"/>
    <lineage>
        <taxon>Bacteria</taxon>
        <taxon>Pseudomonadati</taxon>
        <taxon>Pseudomonadota</taxon>
        <taxon>Betaproteobacteria</taxon>
        <taxon>Candidatus Accumulibacter</taxon>
    </lineage>
</organism>
<reference evidence="1" key="2">
    <citation type="submission" date="2009-09" db="EMBL/GenBank/DDBJ databases">
        <title>Complete sequence of chromosome of Candidatus Accumulibacter phosphatis clade IIA str. UW-1.</title>
        <authorList>
            <consortium name="US DOE Joint Genome Institute"/>
            <person name="Martin H.G."/>
            <person name="Ivanova N."/>
            <person name="Kunin V."/>
            <person name="Warnecke F."/>
            <person name="Barry K."/>
            <person name="He S."/>
            <person name="Salamov A."/>
            <person name="Szeto E."/>
            <person name="Dalin E."/>
            <person name="Pangilinan J.L."/>
            <person name="Lapidus A."/>
            <person name="Lowry S."/>
            <person name="Kyrpides N.C."/>
            <person name="McMahon K.D."/>
            <person name="Hugenholtz P."/>
        </authorList>
    </citation>
    <scope>NUCLEOTIDE SEQUENCE [LARGE SCALE GENOMIC DNA]</scope>
    <source>
        <strain evidence="1">UW-1</strain>
    </source>
</reference>
<gene>
    <name evidence="1" type="ordered locus">CAP2UW1_3849</name>
</gene>
<dbReference type="STRING" id="522306.CAP2UW1_3849"/>
<dbReference type="KEGG" id="app:CAP2UW1_3849"/>